<keyword evidence="10" id="KW-0393">Immunoglobulin domain</keyword>
<dbReference type="EMBL" id="JAACNH010000002">
    <property type="protein sequence ID" value="KAG8451981.1"/>
    <property type="molecule type" value="Genomic_DNA"/>
</dbReference>
<keyword evidence="2" id="KW-1003">Cell membrane</keyword>
<comment type="subcellular location">
    <subcellularLocation>
        <location evidence="1">Cell membrane</location>
        <topology evidence="1">Single-pass type I membrane protein</topology>
    </subcellularLocation>
</comment>
<keyword evidence="13" id="KW-1185">Reference proteome</keyword>
<dbReference type="InterPro" id="IPR051713">
    <property type="entry name" value="T-cell_Activation_Regulation"/>
</dbReference>
<dbReference type="GO" id="GO:0007166">
    <property type="term" value="P:cell surface receptor signaling pathway"/>
    <property type="evidence" value="ECO:0007669"/>
    <property type="project" value="TreeGrafter"/>
</dbReference>
<proteinExistence type="predicted"/>
<dbReference type="InterPro" id="IPR013783">
    <property type="entry name" value="Ig-like_fold"/>
</dbReference>
<evidence type="ECO:0000256" key="7">
    <source>
        <dbReference type="ARBA" id="ARBA00023157"/>
    </source>
</evidence>
<dbReference type="PANTHER" id="PTHR25466:SF9">
    <property type="entry name" value="FIBRONECTIN TYPE-III DOMAIN-CONTAINING PROTEIN"/>
    <property type="match status" value="1"/>
</dbReference>
<dbReference type="PANTHER" id="PTHR25466">
    <property type="entry name" value="T-LYMPHOCYTE ACTIVATION ANTIGEN"/>
    <property type="match status" value="1"/>
</dbReference>
<protein>
    <recommendedName>
        <fullName evidence="11">Ig-like domain-containing protein</fullName>
    </recommendedName>
</protein>
<evidence type="ECO:0000256" key="5">
    <source>
        <dbReference type="ARBA" id="ARBA00022989"/>
    </source>
</evidence>
<accession>A0A8T2KBJ3</accession>
<sequence length="256" mass="29496">MFVTRGIGQVPVWGQLHKDVILPCSFIPGEDEKIEKRDANLYVCYVGTFTSKHESTVKLNIAAFEENFIDYDAKTHRLRCTSKNAFPSDAVNSTTWYTGNNLDTEINSPDGYLDIGNSFNMHKCIIHHSILNINWTGIWKMRAPNLTENEDVKLECERGKILGSNFSVTWLWRKNFQSNVIATTNNLSEPFNITEHYKNRTKYTAGKAEITVKHLRMEDSGEYICDITTPDRTNIYLTSINVTQSNHRMYECVFLY</sequence>
<dbReference type="InterPro" id="IPR013106">
    <property type="entry name" value="Ig_V-set"/>
</dbReference>
<keyword evidence="9" id="KW-0325">Glycoprotein</keyword>
<dbReference type="AlphaFoldDB" id="A0A8T2KBJ3"/>
<keyword evidence="3" id="KW-0812">Transmembrane</keyword>
<keyword evidence="6" id="KW-0472">Membrane</keyword>
<dbReference type="Gene3D" id="2.60.40.10">
    <property type="entry name" value="Immunoglobulins"/>
    <property type="match status" value="1"/>
</dbReference>
<keyword evidence="4" id="KW-0732">Signal</keyword>
<reference evidence="12" key="1">
    <citation type="thesis" date="2020" institute="ProQuest LLC" country="789 East Eisenhower Parkway, Ann Arbor, MI, USA">
        <title>Comparative Genomics and Chromosome Evolution.</title>
        <authorList>
            <person name="Mudd A.B."/>
        </authorList>
    </citation>
    <scope>NUCLEOTIDE SEQUENCE</scope>
    <source>
        <strain evidence="12">Female2</strain>
        <tissue evidence="12">Blood</tissue>
    </source>
</reference>
<feature type="domain" description="Ig-like" evidence="11">
    <location>
        <begin position="148"/>
        <end position="243"/>
    </location>
</feature>
<dbReference type="InterPro" id="IPR007110">
    <property type="entry name" value="Ig-like_dom"/>
</dbReference>
<evidence type="ECO:0000256" key="2">
    <source>
        <dbReference type="ARBA" id="ARBA00022475"/>
    </source>
</evidence>
<dbReference type="GO" id="GO:0009897">
    <property type="term" value="C:external side of plasma membrane"/>
    <property type="evidence" value="ECO:0007669"/>
    <property type="project" value="TreeGrafter"/>
</dbReference>
<dbReference type="PROSITE" id="PS50835">
    <property type="entry name" value="IG_LIKE"/>
    <property type="match status" value="1"/>
</dbReference>
<evidence type="ECO:0000313" key="13">
    <source>
        <dbReference type="Proteomes" id="UP000812440"/>
    </source>
</evidence>
<evidence type="ECO:0000256" key="4">
    <source>
        <dbReference type="ARBA" id="ARBA00022729"/>
    </source>
</evidence>
<dbReference type="GO" id="GO:0031295">
    <property type="term" value="P:T cell costimulation"/>
    <property type="evidence" value="ECO:0007669"/>
    <property type="project" value="TreeGrafter"/>
</dbReference>
<dbReference type="Proteomes" id="UP000812440">
    <property type="component" value="Chromosome 2"/>
</dbReference>
<evidence type="ECO:0000256" key="10">
    <source>
        <dbReference type="ARBA" id="ARBA00023319"/>
    </source>
</evidence>
<dbReference type="GO" id="GO:0042102">
    <property type="term" value="P:positive regulation of T cell proliferation"/>
    <property type="evidence" value="ECO:0007669"/>
    <property type="project" value="TreeGrafter"/>
</dbReference>
<dbReference type="GO" id="GO:0071222">
    <property type="term" value="P:cellular response to lipopolysaccharide"/>
    <property type="evidence" value="ECO:0007669"/>
    <property type="project" value="TreeGrafter"/>
</dbReference>
<keyword evidence="5" id="KW-1133">Transmembrane helix</keyword>
<evidence type="ECO:0000256" key="8">
    <source>
        <dbReference type="ARBA" id="ARBA00023170"/>
    </source>
</evidence>
<evidence type="ECO:0000256" key="1">
    <source>
        <dbReference type="ARBA" id="ARBA00004251"/>
    </source>
</evidence>
<dbReference type="SUPFAM" id="SSF48726">
    <property type="entry name" value="Immunoglobulin"/>
    <property type="match status" value="1"/>
</dbReference>
<dbReference type="InterPro" id="IPR036179">
    <property type="entry name" value="Ig-like_dom_sf"/>
</dbReference>
<keyword evidence="8" id="KW-0675">Receptor</keyword>
<dbReference type="OrthoDB" id="9983389at2759"/>
<evidence type="ECO:0000256" key="6">
    <source>
        <dbReference type="ARBA" id="ARBA00023136"/>
    </source>
</evidence>
<keyword evidence="7" id="KW-1015">Disulfide bond</keyword>
<dbReference type="GO" id="GO:0042130">
    <property type="term" value="P:negative regulation of T cell proliferation"/>
    <property type="evidence" value="ECO:0007669"/>
    <property type="project" value="TreeGrafter"/>
</dbReference>
<evidence type="ECO:0000256" key="3">
    <source>
        <dbReference type="ARBA" id="ARBA00022692"/>
    </source>
</evidence>
<evidence type="ECO:0000256" key="9">
    <source>
        <dbReference type="ARBA" id="ARBA00023180"/>
    </source>
</evidence>
<evidence type="ECO:0000259" key="11">
    <source>
        <dbReference type="PROSITE" id="PS50835"/>
    </source>
</evidence>
<organism evidence="12 13">
    <name type="scientific">Hymenochirus boettgeri</name>
    <name type="common">Congo dwarf clawed frog</name>
    <dbReference type="NCBI Taxonomy" id="247094"/>
    <lineage>
        <taxon>Eukaryota</taxon>
        <taxon>Metazoa</taxon>
        <taxon>Chordata</taxon>
        <taxon>Craniata</taxon>
        <taxon>Vertebrata</taxon>
        <taxon>Euteleostomi</taxon>
        <taxon>Amphibia</taxon>
        <taxon>Batrachia</taxon>
        <taxon>Anura</taxon>
        <taxon>Pipoidea</taxon>
        <taxon>Pipidae</taxon>
        <taxon>Pipinae</taxon>
        <taxon>Hymenochirus</taxon>
    </lineage>
</organism>
<evidence type="ECO:0000313" key="12">
    <source>
        <dbReference type="EMBL" id="KAG8451981.1"/>
    </source>
</evidence>
<comment type="caution">
    <text evidence="12">The sequence shown here is derived from an EMBL/GenBank/DDBJ whole genome shotgun (WGS) entry which is preliminary data.</text>
</comment>
<dbReference type="GO" id="GO:0006955">
    <property type="term" value="P:immune response"/>
    <property type="evidence" value="ECO:0007669"/>
    <property type="project" value="TreeGrafter"/>
</dbReference>
<name>A0A8T2KBJ3_9PIPI</name>
<dbReference type="Pfam" id="PF07686">
    <property type="entry name" value="V-set"/>
    <property type="match status" value="1"/>
</dbReference>
<gene>
    <name evidence="12" type="ORF">GDO86_003967</name>
</gene>